<keyword evidence="5 14" id="KW-0808">Transferase</keyword>
<dbReference type="GO" id="GO:0005524">
    <property type="term" value="F:ATP binding"/>
    <property type="evidence" value="ECO:0007669"/>
    <property type="project" value="UniProtKB-KW"/>
</dbReference>
<dbReference type="EC" id="2.7.6.3" evidence="3"/>
<gene>
    <name evidence="14" type="primary">folK</name>
    <name evidence="14" type="ORF">I8E28_16680</name>
</gene>
<feature type="domain" description="7,8-dihydro-6-hydroxymethylpterin-pyrophosphokinase" evidence="13">
    <location>
        <begin position="8"/>
        <end position="135"/>
    </location>
</feature>
<evidence type="ECO:0000259" key="13">
    <source>
        <dbReference type="Pfam" id="PF01288"/>
    </source>
</evidence>
<dbReference type="RefSeq" id="WP_200789240.1">
    <property type="nucleotide sequence ID" value="NZ_JAEDAO010000001.1"/>
</dbReference>
<evidence type="ECO:0000256" key="10">
    <source>
        <dbReference type="ARBA" id="ARBA00029409"/>
    </source>
</evidence>
<dbReference type="NCBIfam" id="TIGR01498">
    <property type="entry name" value="folK"/>
    <property type="match status" value="1"/>
</dbReference>
<evidence type="ECO:0000256" key="2">
    <source>
        <dbReference type="ARBA" id="ARBA00005810"/>
    </source>
</evidence>
<proteinExistence type="inferred from homology"/>
<reference evidence="14" key="1">
    <citation type="submission" date="2020-12" db="EMBL/GenBank/DDBJ databases">
        <title>Ramlibacter sp. nov., isolated from a freshwater alga, Cryptomonas.</title>
        <authorList>
            <person name="Kim H.M."/>
            <person name="Jeon C.O."/>
        </authorList>
    </citation>
    <scope>NUCLEOTIDE SEQUENCE</scope>
    <source>
        <strain evidence="14">CrO1</strain>
    </source>
</reference>
<accession>A0A934USH1</accession>
<keyword evidence="9" id="KW-0289">Folate biosynthesis</keyword>
<evidence type="ECO:0000256" key="3">
    <source>
        <dbReference type="ARBA" id="ARBA00013253"/>
    </source>
</evidence>
<dbReference type="InterPro" id="IPR035907">
    <property type="entry name" value="Hppk_sf"/>
</dbReference>
<evidence type="ECO:0000256" key="6">
    <source>
        <dbReference type="ARBA" id="ARBA00022741"/>
    </source>
</evidence>
<comment type="similarity">
    <text evidence="2">Belongs to the HPPK family.</text>
</comment>
<evidence type="ECO:0000313" key="15">
    <source>
        <dbReference type="Proteomes" id="UP000617041"/>
    </source>
</evidence>
<dbReference type="SUPFAM" id="SSF55083">
    <property type="entry name" value="6-hydroxymethyl-7,8-dihydropterin pyrophosphokinase, HPPK"/>
    <property type="match status" value="1"/>
</dbReference>
<evidence type="ECO:0000256" key="8">
    <source>
        <dbReference type="ARBA" id="ARBA00022840"/>
    </source>
</evidence>
<keyword evidence="15" id="KW-1185">Reference proteome</keyword>
<sequence length="155" mass="16317">MRAPVTAYVGLGANLGDPSAAVRAAIEGLDALPQSRVTARSSLYRTAPVGATGPDYVNAVAALETSLTAPDLLAQLQHLEQRAGRERPYPNAPRTLDLDLLLYGDARIASPRLVVPHPRMHERAFVLHPLAEIAPHLVPAASLAAVTSQVIAGLP</sequence>
<evidence type="ECO:0000256" key="9">
    <source>
        <dbReference type="ARBA" id="ARBA00022909"/>
    </source>
</evidence>
<comment type="caution">
    <text evidence="14">The sequence shown here is derived from an EMBL/GenBank/DDBJ whole genome shotgun (WGS) entry which is preliminary data.</text>
</comment>
<evidence type="ECO:0000256" key="11">
    <source>
        <dbReference type="ARBA" id="ARBA00029766"/>
    </source>
</evidence>
<dbReference type="InterPro" id="IPR000550">
    <property type="entry name" value="Hppk"/>
</dbReference>
<name>A0A934USH1_9BURK</name>
<dbReference type="Proteomes" id="UP000617041">
    <property type="component" value="Unassembled WGS sequence"/>
</dbReference>
<organism evidence="14 15">
    <name type="scientific">Ramlibacter algicola</name>
    <dbReference type="NCBI Taxonomy" id="2795217"/>
    <lineage>
        <taxon>Bacteria</taxon>
        <taxon>Pseudomonadati</taxon>
        <taxon>Pseudomonadota</taxon>
        <taxon>Betaproteobacteria</taxon>
        <taxon>Burkholderiales</taxon>
        <taxon>Comamonadaceae</taxon>
        <taxon>Ramlibacter</taxon>
    </lineage>
</organism>
<comment type="function">
    <text evidence="10">Catalyzes the transfer of pyrophosphate from adenosine triphosphate (ATP) to 6-hydroxymethyl-7,8-dihydropterin, an enzymatic step in folate biosynthesis pathway.</text>
</comment>
<evidence type="ECO:0000256" key="1">
    <source>
        <dbReference type="ARBA" id="ARBA00005051"/>
    </source>
</evidence>
<dbReference type="GO" id="GO:0016301">
    <property type="term" value="F:kinase activity"/>
    <property type="evidence" value="ECO:0007669"/>
    <property type="project" value="UniProtKB-KW"/>
</dbReference>
<dbReference type="Pfam" id="PF01288">
    <property type="entry name" value="HPPK"/>
    <property type="match status" value="1"/>
</dbReference>
<dbReference type="GO" id="GO:0003848">
    <property type="term" value="F:2-amino-4-hydroxy-6-hydroxymethyldihydropteridine diphosphokinase activity"/>
    <property type="evidence" value="ECO:0007669"/>
    <property type="project" value="UniProtKB-EC"/>
</dbReference>
<evidence type="ECO:0000256" key="5">
    <source>
        <dbReference type="ARBA" id="ARBA00022679"/>
    </source>
</evidence>
<dbReference type="PANTHER" id="PTHR43071">
    <property type="entry name" value="2-AMINO-4-HYDROXY-6-HYDROXYMETHYLDIHYDROPTERIDINE PYROPHOSPHOKINASE"/>
    <property type="match status" value="1"/>
</dbReference>
<dbReference type="AlphaFoldDB" id="A0A934USH1"/>
<keyword evidence="7" id="KW-0418">Kinase</keyword>
<evidence type="ECO:0000256" key="12">
    <source>
        <dbReference type="ARBA" id="ARBA00033413"/>
    </source>
</evidence>
<dbReference type="GO" id="GO:0046656">
    <property type="term" value="P:folic acid biosynthetic process"/>
    <property type="evidence" value="ECO:0007669"/>
    <property type="project" value="UniProtKB-KW"/>
</dbReference>
<dbReference type="PANTHER" id="PTHR43071:SF1">
    <property type="entry name" value="2-AMINO-4-HYDROXY-6-HYDROXYMETHYLDIHYDROPTERIDINE PYROPHOSPHOKINASE"/>
    <property type="match status" value="1"/>
</dbReference>
<comment type="pathway">
    <text evidence="1">Cofactor biosynthesis; tetrahydrofolate biosynthesis; 2-amino-4-hydroxy-6-hydroxymethyl-7,8-dihydropteridine diphosphate from 7,8-dihydroneopterin triphosphate: step 4/4.</text>
</comment>
<dbReference type="CDD" id="cd00483">
    <property type="entry name" value="HPPK"/>
    <property type="match status" value="1"/>
</dbReference>
<keyword evidence="8" id="KW-0067">ATP-binding</keyword>
<evidence type="ECO:0000313" key="14">
    <source>
        <dbReference type="EMBL" id="MBK0394240.1"/>
    </source>
</evidence>
<evidence type="ECO:0000256" key="4">
    <source>
        <dbReference type="ARBA" id="ARBA00016218"/>
    </source>
</evidence>
<evidence type="ECO:0000256" key="7">
    <source>
        <dbReference type="ARBA" id="ARBA00022777"/>
    </source>
</evidence>
<dbReference type="EMBL" id="JAEDAO010000001">
    <property type="protein sequence ID" value="MBK0394240.1"/>
    <property type="molecule type" value="Genomic_DNA"/>
</dbReference>
<dbReference type="Gene3D" id="3.30.70.560">
    <property type="entry name" value="7,8-Dihydro-6-hydroxymethylpterin-pyrophosphokinase HPPK"/>
    <property type="match status" value="1"/>
</dbReference>
<keyword evidence="6" id="KW-0547">Nucleotide-binding</keyword>
<protein>
    <recommendedName>
        <fullName evidence="4">2-amino-4-hydroxy-6-hydroxymethyldihydropteridine pyrophosphokinase</fullName>
        <ecNumber evidence="3">2.7.6.3</ecNumber>
    </recommendedName>
    <alternativeName>
        <fullName evidence="11">6-hydroxymethyl-7,8-dihydropterin pyrophosphokinase</fullName>
    </alternativeName>
    <alternativeName>
        <fullName evidence="12">7,8-dihydro-6-hydroxymethylpterin-pyrophosphokinase</fullName>
    </alternativeName>
</protein>